<sequence>MGLREELKGADTFGGVGEIARQEGGQKKAPTLKREGALRSLPKYTKQLTAYSGCISVSGPS</sequence>
<protein>
    <submittedName>
        <fullName evidence="1">Uncharacterized protein</fullName>
    </submittedName>
</protein>
<proteinExistence type="predicted"/>
<dbReference type="AlphaFoldDB" id="A0A1Y5S8Q1"/>
<dbReference type="Proteomes" id="UP000193307">
    <property type="component" value="Unassembled WGS sequence"/>
</dbReference>
<dbReference type="STRING" id="658057.SAMN04488032_10835"/>
<keyword evidence="2" id="KW-1185">Reference proteome</keyword>
<name>A0A1Y5S8Q1_9RHOB</name>
<organism evidence="1 2">
    <name type="scientific">Pacificibacter marinus</name>
    <dbReference type="NCBI Taxonomy" id="658057"/>
    <lineage>
        <taxon>Bacteria</taxon>
        <taxon>Pseudomonadati</taxon>
        <taxon>Pseudomonadota</taxon>
        <taxon>Alphaproteobacteria</taxon>
        <taxon>Rhodobacterales</taxon>
        <taxon>Roseobacteraceae</taxon>
        <taxon>Pacificibacter</taxon>
    </lineage>
</organism>
<evidence type="ECO:0000313" key="2">
    <source>
        <dbReference type="Proteomes" id="UP000193307"/>
    </source>
</evidence>
<accession>A0A1Y5S8Q1</accession>
<gene>
    <name evidence="1" type="ORF">PAM7971_01273</name>
</gene>
<dbReference type="EMBL" id="FWFW01000003">
    <property type="protein sequence ID" value="SLN32308.1"/>
    <property type="molecule type" value="Genomic_DNA"/>
</dbReference>
<reference evidence="1 2" key="1">
    <citation type="submission" date="2017-03" db="EMBL/GenBank/DDBJ databases">
        <authorList>
            <person name="Afonso C.L."/>
            <person name="Miller P.J."/>
            <person name="Scott M.A."/>
            <person name="Spackman E."/>
            <person name="Goraichik I."/>
            <person name="Dimitrov K.M."/>
            <person name="Suarez D.L."/>
            <person name="Swayne D.E."/>
        </authorList>
    </citation>
    <scope>NUCLEOTIDE SEQUENCE [LARGE SCALE GENOMIC DNA]</scope>
    <source>
        <strain evidence="1 2">CECT 7971</strain>
    </source>
</reference>
<evidence type="ECO:0000313" key="1">
    <source>
        <dbReference type="EMBL" id="SLN32308.1"/>
    </source>
</evidence>